<dbReference type="GO" id="GO:0097550">
    <property type="term" value="C:transcription preinitiation complex"/>
    <property type="evidence" value="ECO:0007669"/>
    <property type="project" value="TreeGrafter"/>
</dbReference>
<dbReference type="GO" id="GO:0005634">
    <property type="term" value="C:nucleus"/>
    <property type="evidence" value="ECO:0007669"/>
    <property type="project" value="TreeGrafter"/>
</dbReference>
<dbReference type="Gene3D" id="1.10.472.170">
    <property type="match status" value="1"/>
</dbReference>
<evidence type="ECO:0000313" key="4">
    <source>
        <dbReference type="EMBL" id="QHU20937.1"/>
    </source>
</evidence>
<dbReference type="EMBL" id="MN740976">
    <property type="protein sequence ID" value="QHU20937.1"/>
    <property type="molecule type" value="Genomic_DNA"/>
</dbReference>
<dbReference type="InterPro" id="IPR013763">
    <property type="entry name" value="Cyclin-like_dom"/>
</dbReference>
<dbReference type="AlphaFoldDB" id="A0A6C0KW80"/>
<protein>
    <recommendedName>
        <fullName evidence="3">Cyclin-like domain-containing protein</fullName>
    </recommendedName>
</protein>
<dbReference type="GO" id="GO:0070897">
    <property type="term" value="P:transcription preinitiation complex assembly"/>
    <property type="evidence" value="ECO:0007669"/>
    <property type="project" value="InterPro"/>
</dbReference>
<keyword evidence="2" id="KW-0804">Transcription</keyword>
<evidence type="ECO:0000259" key="3">
    <source>
        <dbReference type="SMART" id="SM00385"/>
    </source>
</evidence>
<keyword evidence="1" id="KW-0805">Transcription regulation</keyword>
<sequence length="334" mass="37797">MASGFFSVVGGGSGGGCMANEDEMWSLLSELRGDSPKLPEELELDCCEKCKGIQLIIDEGQNICLECNTVQSRIIDVTAEWRYYGIDDSRDGDPTRCGMPSNDLLPKSSLGSIIGGRKGDNRDMRRIRMYQMWNSMPYWERTLYNIFDKLTNNTTNHGIPSKVIEDAKVLYKKASEKKISRGDNKDGLIASCIYYACLINKLPRSPKEIARMFHIDPNVLTKGNARFQILLQINVDSSNPDDYITRFGSRLNMNYTDVQKCKEFAKKLDELEIVSENAPTSVAAGALFYYCTLNDLDFSKKQIADVCEVSEVTITKCYKRLLKYKDLFHPTNKI</sequence>
<dbReference type="InterPro" id="IPR000812">
    <property type="entry name" value="TFIIB"/>
</dbReference>
<dbReference type="GO" id="GO:0017025">
    <property type="term" value="F:TBP-class protein binding"/>
    <property type="evidence" value="ECO:0007669"/>
    <property type="project" value="InterPro"/>
</dbReference>
<dbReference type="PRINTS" id="PR00685">
    <property type="entry name" value="TIFACTORIIB"/>
</dbReference>
<dbReference type="InterPro" id="IPR036915">
    <property type="entry name" value="Cyclin-like_sf"/>
</dbReference>
<reference evidence="4" key="1">
    <citation type="journal article" date="2020" name="Nature">
        <title>Giant virus diversity and host interactions through global metagenomics.</title>
        <authorList>
            <person name="Schulz F."/>
            <person name="Roux S."/>
            <person name="Paez-Espino D."/>
            <person name="Jungbluth S."/>
            <person name="Walsh D.A."/>
            <person name="Denef V.J."/>
            <person name="McMahon K.D."/>
            <person name="Konstantinidis K.T."/>
            <person name="Eloe-Fadrosh E.A."/>
            <person name="Kyrpides N.C."/>
            <person name="Woyke T."/>
        </authorList>
    </citation>
    <scope>NUCLEOTIDE SEQUENCE</scope>
    <source>
        <strain evidence="4">GVMAG-S-3300013094-100</strain>
    </source>
</reference>
<dbReference type="InterPro" id="IPR013150">
    <property type="entry name" value="TFIIB_cyclin"/>
</dbReference>
<accession>A0A6C0KW80</accession>
<name>A0A6C0KW80_9ZZZZ</name>
<evidence type="ECO:0000256" key="2">
    <source>
        <dbReference type="ARBA" id="ARBA00023163"/>
    </source>
</evidence>
<dbReference type="Gene3D" id="1.10.472.10">
    <property type="entry name" value="Cyclin-like"/>
    <property type="match status" value="1"/>
</dbReference>
<dbReference type="Pfam" id="PF00382">
    <property type="entry name" value="TFIIB"/>
    <property type="match status" value="2"/>
</dbReference>
<dbReference type="SMART" id="SM00385">
    <property type="entry name" value="CYCLIN"/>
    <property type="match status" value="2"/>
</dbReference>
<organism evidence="4">
    <name type="scientific">viral metagenome</name>
    <dbReference type="NCBI Taxonomy" id="1070528"/>
    <lineage>
        <taxon>unclassified sequences</taxon>
        <taxon>metagenomes</taxon>
        <taxon>organismal metagenomes</taxon>
    </lineage>
</organism>
<feature type="domain" description="Cyclin-like" evidence="3">
    <location>
        <begin position="242"/>
        <end position="323"/>
    </location>
</feature>
<proteinExistence type="predicted"/>
<feature type="domain" description="Cyclin-like" evidence="3">
    <location>
        <begin position="148"/>
        <end position="232"/>
    </location>
</feature>
<dbReference type="PANTHER" id="PTHR11618">
    <property type="entry name" value="TRANSCRIPTION INITIATION FACTOR IIB-RELATED"/>
    <property type="match status" value="1"/>
</dbReference>
<dbReference type="SUPFAM" id="SSF47954">
    <property type="entry name" value="Cyclin-like"/>
    <property type="match status" value="2"/>
</dbReference>
<dbReference type="PANTHER" id="PTHR11618:SF13">
    <property type="entry name" value="TRANSCRIPTION INITIATION FACTOR IIB"/>
    <property type="match status" value="1"/>
</dbReference>
<evidence type="ECO:0000256" key="1">
    <source>
        <dbReference type="ARBA" id="ARBA00023015"/>
    </source>
</evidence>